<evidence type="ECO:0000256" key="1">
    <source>
        <dbReference type="SAM" id="MobiDB-lite"/>
    </source>
</evidence>
<feature type="compositionally biased region" description="Polar residues" evidence="1">
    <location>
        <begin position="62"/>
        <end position="72"/>
    </location>
</feature>
<dbReference type="EMBL" id="JAPZBT010000002">
    <property type="protein sequence ID" value="KAJ5372693.1"/>
    <property type="molecule type" value="Genomic_DNA"/>
</dbReference>
<sequence length="107" mass="12024">MSLKVPKVKSDSKSDPQHYHSNNRADSSLQRPQRQCLREARLSIPNNRGHTARTGLPPRPSAASTLQWQRTLFQVFGYSHHGRDEPAAGSEQQRPRETVDPPVSAET</sequence>
<proteinExistence type="predicted"/>
<comment type="caution">
    <text evidence="2">The sequence shown here is derived from an EMBL/GenBank/DDBJ whole genome shotgun (WGS) entry which is preliminary data.</text>
</comment>
<dbReference type="OrthoDB" id="10477554at2759"/>
<dbReference type="GeneID" id="81461612"/>
<evidence type="ECO:0000313" key="3">
    <source>
        <dbReference type="Proteomes" id="UP001147752"/>
    </source>
</evidence>
<feature type="compositionally biased region" description="Basic and acidic residues" evidence="1">
    <location>
        <begin position="8"/>
        <end position="18"/>
    </location>
</feature>
<name>A0A9W9S603_9EURO</name>
<accession>A0A9W9S603</accession>
<reference evidence="2" key="2">
    <citation type="journal article" date="2023" name="IMA Fungus">
        <title>Comparative genomic study of the Penicillium genus elucidates a diverse pangenome and 15 lateral gene transfer events.</title>
        <authorList>
            <person name="Petersen C."/>
            <person name="Sorensen T."/>
            <person name="Nielsen M.R."/>
            <person name="Sondergaard T.E."/>
            <person name="Sorensen J.L."/>
            <person name="Fitzpatrick D.A."/>
            <person name="Frisvad J.C."/>
            <person name="Nielsen K.L."/>
        </authorList>
    </citation>
    <scope>NUCLEOTIDE SEQUENCE</scope>
    <source>
        <strain evidence="2">IBT 3081</strain>
    </source>
</reference>
<gene>
    <name evidence="2" type="ORF">N7517_004699</name>
</gene>
<dbReference type="AlphaFoldDB" id="A0A9W9S603"/>
<organism evidence="2 3">
    <name type="scientific">Penicillium concentricum</name>
    <dbReference type="NCBI Taxonomy" id="293559"/>
    <lineage>
        <taxon>Eukaryota</taxon>
        <taxon>Fungi</taxon>
        <taxon>Dikarya</taxon>
        <taxon>Ascomycota</taxon>
        <taxon>Pezizomycotina</taxon>
        <taxon>Eurotiomycetes</taxon>
        <taxon>Eurotiomycetidae</taxon>
        <taxon>Eurotiales</taxon>
        <taxon>Aspergillaceae</taxon>
        <taxon>Penicillium</taxon>
    </lineage>
</organism>
<feature type="compositionally biased region" description="Polar residues" evidence="1">
    <location>
        <begin position="19"/>
        <end position="33"/>
    </location>
</feature>
<feature type="region of interest" description="Disordered" evidence="1">
    <location>
        <begin position="1"/>
        <end position="107"/>
    </location>
</feature>
<protein>
    <submittedName>
        <fullName evidence="2">Uncharacterized protein</fullName>
    </submittedName>
</protein>
<dbReference type="RefSeq" id="XP_056578679.1">
    <property type="nucleotide sequence ID" value="XM_056722429.1"/>
</dbReference>
<reference evidence="2" key="1">
    <citation type="submission" date="2022-12" db="EMBL/GenBank/DDBJ databases">
        <authorList>
            <person name="Petersen C."/>
        </authorList>
    </citation>
    <scope>NUCLEOTIDE SEQUENCE</scope>
    <source>
        <strain evidence="2">IBT 3081</strain>
    </source>
</reference>
<dbReference type="Proteomes" id="UP001147752">
    <property type="component" value="Unassembled WGS sequence"/>
</dbReference>
<evidence type="ECO:0000313" key="2">
    <source>
        <dbReference type="EMBL" id="KAJ5372693.1"/>
    </source>
</evidence>
<keyword evidence="3" id="KW-1185">Reference proteome</keyword>